<sequence length="251" mass="28991">MGLVGKMNIRMMLGREFLRIGRNLLHTPEFGDDVIHFLHIGKCAGTQIGNVIDQVNKSKGESVIVKNGHDVSLMGIPRGAPYFFSIRHPLTRFVSGFYSRKRKGRPRIYSEWTSFEEYSFGEFVEASDLAESLFDEGMRGRQAVAAVKSIRHTAQNQFDWFCMCGAFLFVRPPLWIIRQECFEKDLREFMFRAGFSDLADQVRVEKDSVRSHANDYSGVPALSDKAKQNLLIWYSQDVQFYRMCEDWMEAN</sequence>
<dbReference type="AlphaFoldDB" id="A0A1I4P6Z5"/>
<proteinExistence type="predicted"/>
<evidence type="ECO:0000313" key="1">
    <source>
        <dbReference type="EMBL" id="SFM23561.1"/>
    </source>
</evidence>
<keyword evidence="1" id="KW-0808">Transferase</keyword>
<organism evidence="1 2">
    <name type="scientific">Ectothiorhodospira mobilis</name>
    <dbReference type="NCBI Taxonomy" id="195064"/>
    <lineage>
        <taxon>Bacteria</taxon>
        <taxon>Pseudomonadati</taxon>
        <taxon>Pseudomonadota</taxon>
        <taxon>Gammaproteobacteria</taxon>
        <taxon>Chromatiales</taxon>
        <taxon>Ectothiorhodospiraceae</taxon>
        <taxon>Ectothiorhodospira</taxon>
    </lineage>
</organism>
<protein>
    <submittedName>
        <fullName evidence="1">Sulfotransferase family protein</fullName>
    </submittedName>
</protein>
<name>A0A1I4P6Z5_ECTMO</name>
<dbReference type="Gene3D" id="3.40.50.300">
    <property type="entry name" value="P-loop containing nucleotide triphosphate hydrolases"/>
    <property type="match status" value="1"/>
</dbReference>
<dbReference type="Pfam" id="PF03567">
    <property type="entry name" value="Sulfotransfer_2"/>
    <property type="match status" value="1"/>
</dbReference>
<gene>
    <name evidence="1" type="ORF">SAMN05421721_10136</name>
</gene>
<keyword evidence="2" id="KW-1185">Reference proteome</keyword>
<dbReference type="GO" id="GO:0008146">
    <property type="term" value="F:sulfotransferase activity"/>
    <property type="evidence" value="ECO:0007669"/>
    <property type="project" value="InterPro"/>
</dbReference>
<dbReference type="InterPro" id="IPR027417">
    <property type="entry name" value="P-loop_NTPase"/>
</dbReference>
<evidence type="ECO:0000313" key="2">
    <source>
        <dbReference type="Proteomes" id="UP000199556"/>
    </source>
</evidence>
<dbReference type="EMBL" id="FOUO01000001">
    <property type="protein sequence ID" value="SFM23561.1"/>
    <property type="molecule type" value="Genomic_DNA"/>
</dbReference>
<dbReference type="STRING" id="195064.SAMN05421721_10136"/>
<dbReference type="GO" id="GO:0016020">
    <property type="term" value="C:membrane"/>
    <property type="evidence" value="ECO:0007669"/>
    <property type="project" value="InterPro"/>
</dbReference>
<dbReference type="InterPro" id="IPR005331">
    <property type="entry name" value="Sulfotransferase"/>
</dbReference>
<reference evidence="1 2" key="1">
    <citation type="submission" date="2016-10" db="EMBL/GenBank/DDBJ databases">
        <authorList>
            <person name="de Groot N.N."/>
        </authorList>
    </citation>
    <scope>NUCLEOTIDE SEQUENCE [LARGE SCALE GENOMIC DNA]</scope>
    <source>
        <strain evidence="1 2">DSM 4180</strain>
    </source>
</reference>
<accession>A0A1I4P6Z5</accession>
<dbReference type="Proteomes" id="UP000199556">
    <property type="component" value="Unassembled WGS sequence"/>
</dbReference>